<sequence>MELILQLIITPIVLMLASKVIDGVYIKNFKSAVLTSISIMIVSFLIGWLITLFLNVATLGILWIVGLGIITRTIANAIIIEIIDQSRKDFDTKGFMPSLKLAIALAIAWGVIDIMF</sequence>
<evidence type="ECO:0000313" key="2">
    <source>
        <dbReference type="EMBL" id="KOF02309.1"/>
    </source>
</evidence>
<dbReference type="AlphaFoldDB" id="A0A0L8AIT8"/>
<dbReference type="EMBL" id="JSVA01000014">
    <property type="protein sequence ID" value="KOF02309.1"/>
    <property type="molecule type" value="Genomic_DNA"/>
</dbReference>
<feature type="transmembrane region" description="Helical" evidence="1">
    <location>
        <begin position="32"/>
        <end position="54"/>
    </location>
</feature>
<organism evidence="2 3">
    <name type="scientific">Roseivirga seohaensis subsp. aquiponti</name>
    <dbReference type="NCBI Taxonomy" id="1566026"/>
    <lineage>
        <taxon>Bacteria</taxon>
        <taxon>Pseudomonadati</taxon>
        <taxon>Bacteroidota</taxon>
        <taxon>Cytophagia</taxon>
        <taxon>Cytophagales</taxon>
        <taxon>Roseivirgaceae</taxon>
        <taxon>Roseivirga</taxon>
    </lineage>
</organism>
<keyword evidence="1" id="KW-1133">Transmembrane helix</keyword>
<dbReference type="PATRIC" id="fig|1566026.4.peg.868"/>
<comment type="caution">
    <text evidence="2">The sequence shown here is derived from an EMBL/GenBank/DDBJ whole genome shotgun (WGS) entry which is preliminary data.</text>
</comment>
<gene>
    <name evidence="2" type="ORF">OB69_12855</name>
</gene>
<dbReference type="InterPro" id="IPR007165">
    <property type="entry name" value="Phage_holin_4_2"/>
</dbReference>
<feature type="transmembrane region" description="Helical" evidence="1">
    <location>
        <begin position="95"/>
        <end position="112"/>
    </location>
</feature>
<reference evidence="3" key="1">
    <citation type="submission" date="2014-11" db="EMBL/GenBank/DDBJ databases">
        <title>Genome sequencing of Roseivirga sp. D-25.</title>
        <authorList>
            <person name="Selvaratnam C."/>
            <person name="Thevarajoo S."/>
            <person name="Goh K.M."/>
            <person name="Eee R."/>
            <person name="Chan K.-G."/>
            <person name="Chong C.S."/>
        </authorList>
    </citation>
    <scope>NUCLEOTIDE SEQUENCE [LARGE SCALE GENOMIC DNA]</scope>
    <source>
        <strain evidence="3">D-25</strain>
    </source>
</reference>
<keyword evidence="1" id="KW-0472">Membrane</keyword>
<keyword evidence="3" id="KW-1185">Reference proteome</keyword>
<dbReference type="RefSeq" id="WP_053224142.1">
    <property type="nucleotide sequence ID" value="NZ_JSVA01000014.1"/>
</dbReference>
<keyword evidence="1" id="KW-0812">Transmembrane</keyword>
<accession>A0A0L8AIT8</accession>
<feature type="transmembrane region" description="Helical" evidence="1">
    <location>
        <begin position="6"/>
        <end position="25"/>
    </location>
</feature>
<name>A0A0L8AIT8_9BACT</name>
<dbReference type="Proteomes" id="UP000036908">
    <property type="component" value="Unassembled WGS sequence"/>
</dbReference>
<protein>
    <submittedName>
        <fullName evidence="2">Membrane protein</fullName>
    </submittedName>
</protein>
<feature type="transmembrane region" description="Helical" evidence="1">
    <location>
        <begin position="60"/>
        <end position="83"/>
    </location>
</feature>
<dbReference type="OrthoDB" id="6402664at2"/>
<proteinExistence type="predicted"/>
<evidence type="ECO:0000313" key="3">
    <source>
        <dbReference type="Proteomes" id="UP000036908"/>
    </source>
</evidence>
<evidence type="ECO:0000256" key="1">
    <source>
        <dbReference type="SAM" id="Phobius"/>
    </source>
</evidence>
<dbReference type="Pfam" id="PF04020">
    <property type="entry name" value="Phage_holin_4_2"/>
    <property type="match status" value="1"/>
</dbReference>